<keyword evidence="1" id="KW-0732">Signal</keyword>
<dbReference type="InterPro" id="IPR050263">
    <property type="entry name" value="Bact_Fimbrial_Adh_Pro"/>
</dbReference>
<evidence type="ECO:0000313" key="4">
    <source>
        <dbReference type="Proteomes" id="UP000255529"/>
    </source>
</evidence>
<dbReference type="SUPFAM" id="SSF49401">
    <property type="entry name" value="Bacterial adhesins"/>
    <property type="match status" value="1"/>
</dbReference>
<dbReference type="RefSeq" id="WP_115184433.1">
    <property type="nucleotide sequence ID" value="NZ_CAMKUF010000001.1"/>
</dbReference>
<dbReference type="PANTHER" id="PTHR33420">
    <property type="entry name" value="FIMBRIAL SUBUNIT ELFA-RELATED"/>
    <property type="match status" value="1"/>
</dbReference>
<feature type="chain" id="PRO_5016689986" evidence="1">
    <location>
        <begin position="26"/>
        <end position="171"/>
    </location>
</feature>
<evidence type="ECO:0000259" key="2">
    <source>
        <dbReference type="Pfam" id="PF00419"/>
    </source>
</evidence>
<sequence length="171" mass="17887">MLRIIRHPALWILCSGLGANGLAQADAVTLNITGNVIAAPCVIDGASSLDIKLDDIVVSKLQKAGDTSPFKSFELKLKDCPAATTKVTASYTGTVSPHYSDSFINTGTAGQLALYVQDGASKTITPNTTRQVDVNSTSKTAVFSQKVQIYSKGSATAGTVIGNIVVSFTYQ</sequence>
<feature type="signal peptide" evidence="1">
    <location>
        <begin position="1"/>
        <end position="25"/>
    </location>
</feature>
<organism evidence="3 4">
    <name type="scientific">Serratia quinivorans</name>
    <dbReference type="NCBI Taxonomy" id="137545"/>
    <lineage>
        <taxon>Bacteria</taxon>
        <taxon>Pseudomonadati</taxon>
        <taxon>Pseudomonadota</taxon>
        <taxon>Gammaproteobacteria</taxon>
        <taxon>Enterobacterales</taxon>
        <taxon>Yersiniaceae</taxon>
        <taxon>Serratia</taxon>
    </lineage>
</organism>
<dbReference type="PANTHER" id="PTHR33420:SF27">
    <property type="entry name" value="PROTEIN FIMG"/>
    <property type="match status" value="1"/>
</dbReference>
<dbReference type="GO" id="GO:0043709">
    <property type="term" value="P:cell adhesion involved in single-species biofilm formation"/>
    <property type="evidence" value="ECO:0007669"/>
    <property type="project" value="TreeGrafter"/>
</dbReference>
<dbReference type="Proteomes" id="UP000255529">
    <property type="component" value="Unassembled WGS sequence"/>
</dbReference>
<proteinExistence type="predicted"/>
<protein>
    <submittedName>
        <fullName evidence="3">Putative fimbrial protein SthD</fullName>
    </submittedName>
</protein>
<dbReference type="InterPro" id="IPR036937">
    <property type="entry name" value="Adhesion_dom_fimbrial_sf"/>
</dbReference>
<evidence type="ECO:0000313" key="3">
    <source>
        <dbReference type="EMBL" id="SUI85252.1"/>
    </source>
</evidence>
<evidence type="ECO:0000256" key="1">
    <source>
        <dbReference type="SAM" id="SignalP"/>
    </source>
</evidence>
<dbReference type="Gene3D" id="2.60.40.1090">
    <property type="entry name" value="Fimbrial-type adhesion domain"/>
    <property type="match status" value="1"/>
</dbReference>
<name>A0A380AQE8_9GAMM</name>
<dbReference type="Pfam" id="PF00419">
    <property type="entry name" value="Fimbrial"/>
    <property type="match status" value="1"/>
</dbReference>
<dbReference type="InterPro" id="IPR008966">
    <property type="entry name" value="Adhesion_dom_sf"/>
</dbReference>
<gene>
    <name evidence="3" type="primary">fimG_1</name>
    <name evidence="3" type="ORF">NCTC11544_04731</name>
</gene>
<feature type="domain" description="Fimbrial-type adhesion" evidence="2">
    <location>
        <begin position="31"/>
        <end position="171"/>
    </location>
</feature>
<accession>A0A380AQE8</accession>
<reference evidence="3 4" key="1">
    <citation type="submission" date="2018-06" db="EMBL/GenBank/DDBJ databases">
        <authorList>
            <consortium name="Pathogen Informatics"/>
            <person name="Doyle S."/>
        </authorList>
    </citation>
    <scope>NUCLEOTIDE SEQUENCE [LARGE SCALE GENOMIC DNA]</scope>
    <source>
        <strain evidence="3 4">NCTC11544</strain>
    </source>
</reference>
<dbReference type="GO" id="GO:0009289">
    <property type="term" value="C:pilus"/>
    <property type="evidence" value="ECO:0007669"/>
    <property type="project" value="InterPro"/>
</dbReference>
<dbReference type="AlphaFoldDB" id="A0A380AQE8"/>
<dbReference type="EMBL" id="UGYN01000002">
    <property type="protein sequence ID" value="SUI85252.1"/>
    <property type="molecule type" value="Genomic_DNA"/>
</dbReference>
<dbReference type="InterPro" id="IPR000259">
    <property type="entry name" value="Adhesion_dom_fimbrial"/>
</dbReference>